<name>C7IXL5_ORYSJ</name>
<dbReference type="KEGG" id="dosa:Os01g0136750"/>
<feature type="compositionally biased region" description="Basic and acidic residues" evidence="1">
    <location>
        <begin position="38"/>
        <end position="48"/>
    </location>
</feature>
<dbReference type="Proteomes" id="UP000000763">
    <property type="component" value="Chromosome 1"/>
</dbReference>
<evidence type="ECO:0000313" key="2">
    <source>
        <dbReference type="EMBL" id="BAH90896.1"/>
    </source>
</evidence>
<evidence type="ECO:0000256" key="1">
    <source>
        <dbReference type="SAM" id="MobiDB-lite"/>
    </source>
</evidence>
<proteinExistence type="predicted"/>
<evidence type="ECO:0000313" key="3">
    <source>
        <dbReference type="Proteomes" id="UP000000763"/>
    </source>
</evidence>
<accession>C7IXL5</accession>
<reference evidence="3" key="2">
    <citation type="journal article" date="2008" name="Nucleic Acids Res.">
        <title>The rice annotation project database (RAP-DB): 2008 update.</title>
        <authorList>
            <consortium name="The rice annotation project (RAP)"/>
        </authorList>
    </citation>
    <scope>GENOME REANNOTATION</scope>
    <source>
        <strain evidence="3">cv. Nipponbare</strain>
    </source>
</reference>
<gene>
    <name evidence="2" type="ordered locus">Os01g0136750</name>
</gene>
<dbReference type="AlphaFoldDB" id="C7IXL5"/>
<sequence length="85" mass="9600">MPMKEQWMKKVRLASLSVSDSGDPAGRDRLRPTSGQVFDRENTPRSNRDTVLSPYRMCVTAYSPDGSASTGVSRRHSRRRLGYPQ</sequence>
<reference evidence="2 3" key="1">
    <citation type="journal article" date="2005" name="Nature">
        <title>The map-based sequence of the rice genome.</title>
        <authorList>
            <consortium name="International rice genome sequencing project (IRGSP)"/>
            <person name="Matsumoto T."/>
            <person name="Wu J."/>
            <person name="Kanamori H."/>
            <person name="Katayose Y."/>
            <person name="Fujisawa M."/>
            <person name="Namiki N."/>
            <person name="Mizuno H."/>
            <person name="Yamamoto K."/>
            <person name="Antonio B.A."/>
            <person name="Baba T."/>
            <person name="Sakata K."/>
            <person name="Nagamura Y."/>
            <person name="Aoki H."/>
            <person name="Arikawa K."/>
            <person name="Arita K."/>
            <person name="Bito T."/>
            <person name="Chiden Y."/>
            <person name="Fujitsuka N."/>
            <person name="Fukunaka R."/>
            <person name="Hamada M."/>
            <person name="Harada C."/>
            <person name="Hayashi A."/>
            <person name="Hijishita S."/>
            <person name="Honda M."/>
            <person name="Hosokawa S."/>
            <person name="Ichikawa Y."/>
            <person name="Idonuma A."/>
            <person name="Iijima M."/>
            <person name="Ikeda M."/>
            <person name="Ikeno M."/>
            <person name="Ito K."/>
            <person name="Ito S."/>
            <person name="Ito T."/>
            <person name="Ito Y."/>
            <person name="Ito Y."/>
            <person name="Iwabuchi A."/>
            <person name="Kamiya K."/>
            <person name="Karasawa W."/>
            <person name="Kurita K."/>
            <person name="Katagiri S."/>
            <person name="Kikuta A."/>
            <person name="Kobayashi H."/>
            <person name="Kobayashi N."/>
            <person name="Machita K."/>
            <person name="Maehara T."/>
            <person name="Masukawa M."/>
            <person name="Mizubayashi T."/>
            <person name="Mukai Y."/>
            <person name="Nagasaki H."/>
            <person name="Nagata Y."/>
            <person name="Naito S."/>
            <person name="Nakashima M."/>
            <person name="Nakama Y."/>
            <person name="Nakamichi Y."/>
            <person name="Nakamura M."/>
            <person name="Meguro A."/>
            <person name="Negishi M."/>
            <person name="Ohta I."/>
            <person name="Ohta T."/>
            <person name="Okamoto M."/>
            <person name="Ono N."/>
            <person name="Saji S."/>
            <person name="Sakaguchi M."/>
            <person name="Sakai K."/>
            <person name="Shibata M."/>
            <person name="Shimokawa T."/>
            <person name="Song J."/>
            <person name="Takazaki Y."/>
            <person name="Terasawa K."/>
            <person name="Tsugane M."/>
            <person name="Tsuji K."/>
            <person name="Ueda S."/>
            <person name="Waki K."/>
            <person name="Yamagata H."/>
            <person name="Yamamoto M."/>
            <person name="Yamamoto S."/>
            <person name="Yamane H."/>
            <person name="Yoshiki S."/>
            <person name="Yoshihara R."/>
            <person name="Yukawa K."/>
            <person name="Zhong H."/>
            <person name="Yano M."/>
            <person name="Yuan Q."/>
            <person name="Ouyang S."/>
            <person name="Liu J."/>
            <person name="Jones K.M."/>
            <person name="Gansberger K."/>
            <person name="Moffat K."/>
            <person name="Hill J."/>
            <person name="Bera J."/>
            <person name="Fadrosh D."/>
            <person name="Jin S."/>
            <person name="Johri S."/>
            <person name="Kim M."/>
            <person name="Overton L."/>
            <person name="Reardon M."/>
            <person name="Tsitrin T."/>
            <person name="Vuong H."/>
            <person name="Weaver B."/>
            <person name="Ciecko A."/>
            <person name="Tallon L."/>
            <person name="Jackson J."/>
            <person name="Pai G."/>
            <person name="Aken S.V."/>
            <person name="Utterback T."/>
            <person name="Reidmuller S."/>
            <person name="Feldblyum T."/>
            <person name="Hsiao J."/>
            <person name="Zismann V."/>
            <person name="Iobst S."/>
            <person name="de Vazeille A.R."/>
            <person name="Buell C.R."/>
            <person name="Ying K."/>
            <person name="Li Y."/>
            <person name="Lu T."/>
            <person name="Huang Y."/>
            <person name="Zhao Q."/>
            <person name="Feng Q."/>
            <person name="Zhang L."/>
            <person name="Zhu J."/>
            <person name="Weng Q."/>
            <person name="Mu J."/>
            <person name="Lu Y."/>
            <person name="Fan D."/>
            <person name="Liu Y."/>
            <person name="Guan J."/>
            <person name="Zhang Y."/>
            <person name="Yu S."/>
            <person name="Liu X."/>
            <person name="Zhang Y."/>
            <person name="Hong G."/>
            <person name="Han B."/>
            <person name="Choisne N."/>
            <person name="Demange N."/>
            <person name="Orjeda G."/>
            <person name="Samain S."/>
            <person name="Cattolico L."/>
            <person name="Pelletier E."/>
            <person name="Couloux A."/>
            <person name="Segurens B."/>
            <person name="Wincker P."/>
            <person name="D'Hont A."/>
            <person name="Scarpelli C."/>
            <person name="Weissenbach J."/>
            <person name="Salanoubat M."/>
            <person name="Quetier F."/>
            <person name="Yu Y."/>
            <person name="Kim H.R."/>
            <person name="Rambo T."/>
            <person name="Currie J."/>
            <person name="Collura K."/>
            <person name="Luo M."/>
            <person name="Yang T."/>
            <person name="Ammiraju J.S.S."/>
            <person name="Engler F."/>
            <person name="Soderlund C."/>
            <person name="Wing R.A."/>
            <person name="Palmer L.E."/>
            <person name="de la Bastide M."/>
            <person name="Spiegel L."/>
            <person name="Nascimento L."/>
            <person name="Zutavern T."/>
            <person name="O'Shaughnessy A."/>
            <person name="Dike S."/>
            <person name="Dedhia N."/>
            <person name="Preston R."/>
            <person name="Balija V."/>
            <person name="McCombie W.R."/>
            <person name="Chow T."/>
            <person name="Chen H."/>
            <person name="Chung M."/>
            <person name="Chen C."/>
            <person name="Shaw J."/>
            <person name="Wu H."/>
            <person name="Hsiao K."/>
            <person name="Chao Y."/>
            <person name="Chu M."/>
            <person name="Cheng C."/>
            <person name="Hour A."/>
            <person name="Lee P."/>
            <person name="Lin S."/>
            <person name="Lin Y."/>
            <person name="Liou J."/>
            <person name="Liu S."/>
            <person name="Hsing Y."/>
            <person name="Raghuvanshi S."/>
            <person name="Mohanty A."/>
            <person name="Bharti A.K."/>
            <person name="Gaur A."/>
            <person name="Gupta V."/>
            <person name="Kumar D."/>
            <person name="Ravi V."/>
            <person name="Vij S."/>
            <person name="Kapur A."/>
            <person name="Khurana P."/>
            <person name="Khurana P."/>
            <person name="Khurana J.P."/>
            <person name="Tyagi A.K."/>
            <person name="Gaikwad K."/>
            <person name="Singh A."/>
            <person name="Dalal V."/>
            <person name="Srivastava S."/>
            <person name="Dixit A."/>
            <person name="Pal A.K."/>
            <person name="Ghazi I.A."/>
            <person name="Yadav M."/>
            <person name="Pandit A."/>
            <person name="Bhargava A."/>
            <person name="Sureshbabu K."/>
            <person name="Batra K."/>
            <person name="Sharma T.R."/>
            <person name="Mohapatra T."/>
            <person name="Singh N.K."/>
            <person name="Messing J."/>
            <person name="Nelson A.B."/>
            <person name="Fuks G."/>
            <person name="Kavchok S."/>
            <person name="Keizer G."/>
            <person name="Linton E."/>
            <person name="Llaca V."/>
            <person name="Song R."/>
            <person name="Tanyolac B."/>
            <person name="Young S."/>
            <person name="Ho-Il K."/>
            <person name="Hahn J.H."/>
            <person name="Sangsakoo G."/>
            <person name="Vanavichit A."/>
            <person name="de Mattos Luiz.A.T."/>
            <person name="Zimmer P.D."/>
            <person name="Malone G."/>
            <person name="Dellagostin O."/>
            <person name="de Oliveira A.C."/>
            <person name="Bevan M."/>
            <person name="Bancroft I."/>
            <person name="Minx P."/>
            <person name="Cordum H."/>
            <person name="Wilson R."/>
            <person name="Cheng Z."/>
            <person name="Jin W."/>
            <person name="Jiang J."/>
            <person name="Leong S.A."/>
            <person name="Iwama H."/>
            <person name="Gojobori T."/>
            <person name="Itoh T."/>
            <person name="Niimura Y."/>
            <person name="Fujii Y."/>
            <person name="Habara T."/>
            <person name="Sakai H."/>
            <person name="Sato Y."/>
            <person name="Wilson G."/>
            <person name="Kumar K."/>
            <person name="McCouch S."/>
            <person name="Juretic N."/>
            <person name="Hoen D."/>
            <person name="Wright S."/>
            <person name="Bruskiewich R."/>
            <person name="Bureau T."/>
            <person name="Miyao A."/>
            <person name="Hirochika H."/>
            <person name="Nishikawa T."/>
            <person name="Kadowaki K."/>
            <person name="Sugiura M."/>
            <person name="Burr B."/>
            <person name="Sasaki T."/>
        </authorList>
    </citation>
    <scope>NUCLEOTIDE SEQUENCE [LARGE SCALE GENOMIC DNA]</scope>
    <source>
        <strain evidence="3">cv. Nipponbare</strain>
    </source>
</reference>
<feature type="region of interest" description="Disordered" evidence="1">
    <location>
        <begin position="17"/>
        <end position="85"/>
    </location>
</feature>
<protein>
    <submittedName>
        <fullName evidence="2">Os01g0136750 protein</fullName>
    </submittedName>
</protein>
<dbReference type="EMBL" id="AP008207">
    <property type="protein sequence ID" value="BAH90896.1"/>
    <property type="molecule type" value="Genomic_DNA"/>
</dbReference>
<feature type="compositionally biased region" description="Basic residues" evidence="1">
    <location>
        <begin position="73"/>
        <end position="85"/>
    </location>
</feature>
<organism evidence="2 3">
    <name type="scientific">Oryza sativa subsp. japonica</name>
    <name type="common">Rice</name>
    <dbReference type="NCBI Taxonomy" id="39947"/>
    <lineage>
        <taxon>Eukaryota</taxon>
        <taxon>Viridiplantae</taxon>
        <taxon>Streptophyta</taxon>
        <taxon>Embryophyta</taxon>
        <taxon>Tracheophyta</taxon>
        <taxon>Spermatophyta</taxon>
        <taxon>Magnoliopsida</taxon>
        <taxon>Liliopsida</taxon>
        <taxon>Poales</taxon>
        <taxon>Poaceae</taxon>
        <taxon>BOP clade</taxon>
        <taxon>Oryzoideae</taxon>
        <taxon>Oryzeae</taxon>
        <taxon>Oryzinae</taxon>
        <taxon>Oryza</taxon>
        <taxon>Oryza sativa</taxon>
    </lineage>
</organism>